<reference evidence="2" key="1">
    <citation type="journal article" date="2014" name="Front. Microbiol.">
        <title>High frequency of phylogenetically diverse reductive dehalogenase-homologous genes in deep subseafloor sedimentary metagenomes.</title>
        <authorList>
            <person name="Kawai M."/>
            <person name="Futagami T."/>
            <person name="Toyoda A."/>
            <person name="Takaki Y."/>
            <person name="Nishi S."/>
            <person name="Hori S."/>
            <person name="Arai W."/>
            <person name="Tsubouchi T."/>
            <person name="Morono Y."/>
            <person name="Uchiyama I."/>
            <person name="Ito T."/>
            <person name="Fujiyama A."/>
            <person name="Inagaki F."/>
            <person name="Takami H."/>
        </authorList>
    </citation>
    <scope>NUCLEOTIDE SEQUENCE</scope>
    <source>
        <strain evidence="2">Expedition CK06-06</strain>
    </source>
</reference>
<organism evidence="2">
    <name type="scientific">marine sediment metagenome</name>
    <dbReference type="NCBI Taxonomy" id="412755"/>
    <lineage>
        <taxon>unclassified sequences</taxon>
        <taxon>metagenomes</taxon>
        <taxon>ecological metagenomes</taxon>
    </lineage>
</organism>
<feature type="coiled-coil region" evidence="1">
    <location>
        <begin position="93"/>
        <end position="120"/>
    </location>
</feature>
<gene>
    <name evidence="2" type="ORF">S12H4_54135</name>
</gene>
<keyword evidence="1" id="KW-0175">Coiled coil</keyword>
<dbReference type="AlphaFoldDB" id="X1TQW0"/>
<evidence type="ECO:0000313" key="2">
    <source>
        <dbReference type="EMBL" id="GAJ07728.1"/>
    </source>
</evidence>
<proteinExistence type="predicted"/>
<sequence>IDFTPEASEFILAVRAEESPFSPVNFAEFKDLTRKYRIATGKEEKPMPEEIKTAASLVVTLTGEVEALARAIVEEKRGLIGRDPIPAAATKRLKSLEVKRNRAISKLETAKSEYNRLVAEWKHGLP</sequence>
<evidence type="ECO:0000256" key="1">
    <source>
        <dbReference type="SAM" id="Coils"/>
    </source>
</evidence>
<name>X1TQW0_9ZZZZ</name>
<protein>
    <submittedName>
        <fullName evidence="2">Uncharacterized protein</fullName>
    </submittedName>
</protein>
<accession>X1TQW0</accession>
<dbReference type="EMBL" id="BARW01034560">
    <property type="protein sequence ID" value="GAJ07728.1"/>
    <property type="molecule type" value="Genomic_DNA"/>
</dbReference>
<feature type="non-terminal residue" evidence="2">
    <location>
        <position position="1"/>
    </location>
</feature>
<comment type="caution">
    <text evidence="2">The sequence shown here is derived from an EMBL/GenBank/DDBJ whole genome shotgun (WGS) entry which is preliminary data.</text>
</comment>